<dbReference type="Proteomes" id="UP000469185">
    <property type="component" value="Unassembled WGS sequence"/>
</dbReference>
<dbReference type="AlphaFoldDB" id="A0A6N9YQW2"/>
<sequence length="127" mass="13957">MFPGVFALANGLAHAGALSPDDYAWWRAANDHGDAAYTDPSTVDPACFDRELNPGAVSWFKSTATSLISTCDGYLALLDRYGVPWTELRTDHPGMIVYEDDVQVVATPYSYPEHWRMSDGRSRVSPG</sequence>
<evidence type="ECO:0000313" key="1">
    <source>
        <dbReference type="EMBL" id="NED97325.1"/>
    </source>
</evidence>
<name>A0A6N9YQW2_9ACTN</name>
<reference evidence="1 2" key="1">
    <citation type="submission" date="2020-02" db="EMBL/GenBank/DDBJ databases">
        <authorList>
            <person name="Li X.-J."/>
            <person name="Feng X.-M."/>
        </authorList>
    </citation>
    <scope>NUCLEOTIDE SEQUENCE [LARGE SCALE GENOMIC DNA]</scope>
    <source>
        <strain evidence="1 2">CGMCC 4.7225</strain>
    </source>
</reference>
<dbReference type="EMBL" id="JAAGOB010000011">
    <property type="protein sequence ID" value="NED97325.1"/>
    <property type="molecule type" value="Genomic_DNA"/>
</dbReference>
<organism evidence="1 2">
    <name type="scientific">Phytoactinopolyspora alkaliphila</name>
    <dbReference type="NCBI Taxonomy" id="1783498"/>
    <lineage>
        <taxon>Bacteria</taxon>
        <taxon>Bacillati</taxon>
        <taxon>Actinomycetota</taxon>
        <taxon>Actinomycetes</taxon>
        <taxon>Jiangellales</taxon>
        <taxon>Jiangellaceae</taxon>
        <taxon>Phytoactinopolyspora</taxon>
    </lineage>
</organism>
<gene>
    <name evidence="1" type="ORF">G1H11_18675</name>
</gene>
<protein>
    <submittedName>
        <fullName evidence="1">Uncharacterized protein</fullName>
    </submittedName>
</protein>
<accession>A0A6N9YQW2</accession>
<proteinExistence type="predicted"/>
<comment type="caution">
    <text evidence="1">The sequence shown here is derived from an EMBL/GenBank/DDBJ whole genome shotgun (WGS) entry which is preliminary data.</text>
</comment>
<keyword evidence="2" id="KW-1185">Reference proteome</keyword>
<evidence type="ECO:0000313" key="2">
    <source>
        <dbReference type="Proteomes" id="UP000469185"/>
    </source>
</evidence>